<keyword evidence="5" id="KW-1185">Reference proteome</keyword>
<keyword evidence="1" id="KW-0812">Transmembrane</keyword>
<name>A0A4R0MQ66_9SPHI</name>
<evidence type="ECO:0000259" key="2">
    <source>
        <dbReference type="Pfam" id="PF04773"/>
    </source>
</evidence>
<evidence type="ECO:0000259" key="3">
    <source>
        <dbReference type="Pfam" id="PF16344"/>
    </source>
</evidence>
<dbReference type="GO" id="GO:0016989">
    <property type="term" value="F:sigma factor antagonist activity"/>
    <property type="evidence" value="ECO:0007669"/>
    <property type="project" value="TreeGrafter"/>
</dbReference>
<evidence type="ECO:0000256" key="1">
    <source>
        <dbReference type="SAM" id="Phobius"/>
    </source>
</evidence>
<dbReference type="OrthoDB" id="1523489at2"/>
<proteinExistence type="predicted"/>
<feature type="transmembrane region" description="Helical" evidence="1">
    <location>
        <begin position="97"/>
        <end position="118"/>
    </location>
</feature>
<sequence>MDHLAYDIEDFLCDVSFQRYCLGNDDADVVYWSRWIAAHPEKRPQLEKAKKLYFELNGDITDQHFSADYAAFKEAFSKRQVGYIEEEDSHEPAKVKLWSKIIVAASIVFAIGAGLWFYQTALHKGGEATIAFSTNDIKPGKNIAIMTLGNGQAINLSEAKRGVVIDAAKLSYSDGSSLEHLSEGNTINNLEKIMISTPRGGQYQVELPDGTKVWLNAASSISFPASFSGLSRRMVELSGEAYFEVTKTKIKHIPFVVTSNGQEVEVLGTHFNINAYADEGSVKTTLLEGLVRVSKKVVIHPGEQAQFANGQISTSKVDVGEVMSWKEGYFQFNNADIKAIMRQISRWYDVDVRYEGLTPELAFSGEIQKDLSIARVLKILNKSGVHFRIAGREVIVMP</sequence>
<gene>
    <name evidence="4" type="ORF">EZ444_21180</name>
</gene>
<keyword evidence="1" id="KW-1133">Transmembrane helix</keyword>
<dbReference type="InterPro" id="IPR032508">
    <property type="entry name" value="FecR_C"/>
</dbReference>
<evidence type="ECO:0000313" key="5">
    <source>
        <dbReference type="Proteomes" id="UP000291117"/>
    </source>
</evidence>
<feature type="domain" description="FecR protein" evidence="2">
    <location>
        <begin position="195"/>
        <end position="292"/>
    </location>
</feature>
<dbReference type="EMBL" id="SJSM01000019">
    <property type="protein sequence ID" value="TCC88980.1"/>
    <property type="molecule type" value="Genomic_DNA"/>
</dbReference>
<dbReference type="Pfam" id="PF16344">
    <property type="entry name" value="FecR_C"/>
    <property type="match status" value="1"/>
</dbReference>
<dbReference type="Pfam" id="PF04773">
    <property type="entry name" value="FecR"/>
    <property type="match status" value="1"/>
</dbReference>
<keyword evidence="1" id="KW-0472">Membrane</keyword>
<comment type="caution">
    <text evidence="4">The sequence shown here is derived from an EMBL/GenBank/DDBJ whole genome shotgun (WGS) entry which is preliminary data.</text>
</comment>
<dbReference type="RefSeq" id="WP_131611149.1">
    <property type="nucleotide sequence ID" value="NZ_SJSM01000019.1"/>
</dbReference>
<dbReference type="Gene3D" id="3.55.50.30">
    <property type="match status" value="1"/>
</dbReference>
<dbReference type="PANTHER" id="PTHR30273">
    <property type="entry name" value="PERIPLASMIC SIGNAL SENSOR AND SIGMA FACTOR ACTIVATOR FECR-RELATED"/>
    <property type="match status" value="1"/>
</dbReference>
<accession>A0A4R0MQ66</accession>
<dbReference type="Proteomes" id="UP000291117">
    <property type="component" value="Unassembled WGS sequence"/>
</dbReference>
<dbReference type="Gene3D" id="2.60.120.1440">
    <property type="match status" value="1"/>
</dbReference>
<dbReference type="InterPro" id="IPR006860">
    <property type="entry name" value="FecR"/>
</dbReference>
<protein>
    <submittedName>
        <fullName evidence="4">DUF4974 domain-containing protein</fullName>
    </submittedName>
</protein>
<dbReference type="PANTHER" id="PTHR30273:SF2">
    <property type="entry name" value="PROTEIN FECR"/>
    <property type="match status" value="1"/>
</dbReference>
<feature type="domain" description="Protein FecR C-terminal" evidence="3">
    <location>
        <begin position="329"/>
        <end position="396"/>
    </location>
</feature>
<dbReference type="AlphaFoldDB" id="A0A4R0MQ66"/>
<organism evidence="4 5">
    <name type="scientific">Pedobacter hiemivivus</name>
    <dbReference type="NCBI Taxonomy" id="2530454"/>
    <lineage>
        <taxon>Bacteria</taxon>
        <taxon>Pseudomonadati</taxon>
        <taxon>Bacteroidota</taxon>
        <taxon>Sphingobacteriia</taxon>
        <taxon>Sphingobacteriales</taxon>
        <taxon>Sphingobacteriaceae</taxon>
        <taxon>Pedobacter</taxon>
    </lineage>
</organism>
<reference evidence="4 5" key="1">
    <citation type="submission" date="2019-02" db="EMBL/GenBank/DDBJ databases">
        <title>Pedobacter sp. RP-3-8 sp. nov., isolated from Arctic soil.</title>
        <authorList>
            <person name="Dahal R.H."/>
        </authorList>
    </citation>
    <scope>NUCLEOTIDE SEQUENCE [LARGE SCALE GENOMIC DNA]</scope>
    <source>
        <strain evidence="4 5">RP-3-8</strain>
    </source>
</reference>
<dbReference type="InterPro" id="IPR012373">
    <property type="entry name" value="Ferrdict_sens_TM"/>
</dbReference>
<evidence type="ECO:0000313" key="4">
    <source>
        <dbReference type="EMBL" id="TCC88980.1"/>
    </source>
</evidence>